<proteinExistence type="predicted"/>
<feature type="transmembrane region" description="Helical" evidence="1">
    <location>
        <begin position="38"/>
        <end position="61"/>
    </location>
</feature>
<evidence type="ECO:0000256" key="1">
    <source>
        <dbReference type="SAM" id="Phobius"/>
    </source>
</evidence>
<feature type="chain" id="PRO_5045568734" evidence="2">
    <location>
        <begin position="23"/>
        <end position="75"/>
    </location>
</feature>
<sequence length="75" mass="8504">MLKSLKWPLFTLLALFCGSAFAHNSPFPHPETASEWAHMGMHLLMALPLGAGVFFLGRWLARRHLQAKTLPLHKR</sequence>
<keyword evidence="2" id="KW-0732">Signal</keyword>
<gene>
    <name evidence="3" type="ORF">VSS37_19695</name>
</gene>
<keyword evidence="1" id="KW-0812">Transmembrane</keyword>
<evidence type="ECO:0000256" key="2">
    <source>
        <dbReference type="SAM" id="SignalP"/>
    </source>
</evidence>
<evidence type="ECO:0000313" key="3">
    <source>
        <dbReference type="EMBL" id="MEB4593210.1"/>
    </source>
</evidence>
<dbReference type="EMBL" id="JAYMYJ010000152">
    <property type="protein sequence ID" value="MEB4593210.1"/>
    <property type="molecule type" value="Genomic_DNA"/>
</dbReference>
<keyword evidence="1" id="KW-0472">Membrane</keyword>
<evidence type="ECO:0000313" key="4">
    <source>
        <dbReference type="Proteomes" id="UP001308005"/>
    </source>
</evidence>
<keyword evidence="1" id="KW-1133">Transmembrane helix</keyword>
<comment type="caution">
    <text evidence="3">The sequence shown here is derived from an EMBL/GenBank/DDBJ whole genome shotgun (WGS) entry which is preliminary data.</text>
</comment>
<dbReference type="RefSeq" id="WP_324697970.1">
    <property type="nucleotide sequence ID" value="NZ_JAYMYJ010000152.1"/>
</dbReference>
<organism evidence="3 4">
    <name type="scientific">Candidatus Thiothrix phosphatis</name>
    <dbReference type="NCBI Taxonomy" id="3112415"/>
    <lineage>
        <taxon>Bacteria</taxon>
        <taxon>Pseudomonadati</taxon>
        <taxon>Pseudomonadota</taxon>
        <taxon>Gammaproteobacteria</taxon>
        <taxon>Thiotrichales</taxon>
        <taxon>Thiotrichaceae</taxon>
        <taxon>Thiothrix</taxon>
    </lineage>
</organism>
<feature type="signal peptide" evidence="2">
    <location>
        <begin position="1"/>
        <end position="22"/>
    </location>
</feature>
<accession>A0ABU6D2G2</accession>
<name>A0ABU6D2G2_9GAMM</name>
<reference evidence="4" key="1">
    <citation type="submission" date="2023-07" db="EMBL/GenBank/DDBJ databases">
        <title>The carbon used by Thiothrix.</title>
        <authorList>
            <person name="Chen L."/>
        </authorList>
    </citation>
    <scope>NUCLEOTIDE SEQUENCE [LARGE SCALE GENOMIC DNA]</scope>
</reference>
<dbReference type="Proteomes" id="UP001308005">
    <property type="component" value="Unassembled WGS sequence"/>
</dbReference>
<protein>
    <submittedName>
        <fullName evidence="3">Uncharacterized protein</fullName>
    </submittedName>
</protein>
<keyword evidence="4" id="KW-1185">Reference proteome</keyword>